<name>A0A2M4D1L4_ANODA</name>
<dbReference type="AlphaFoldDB" id="A0A2M4D1L4"/>
<dbReference type="EMBL" id="GGFL01007292">
    <property type="protein sequence ID" value="MBW71470.1"/>
    <property type="molecule type" value="Transcribed_RNA"/>
</dbReference>
<evidence type="ECO:0000256" key="1">
    <source>
        <dbReference type="SAM" id="Phobius"/>
    </source>
</evidence>
<organism evidence="2">
    <name type="scientific">Anopheles darlingi</name>
    <name type="common">Mosquito</name>
    <dbReference type="NCBI Taxonomy" id="43151"/>
    <lineage>
        <taxon>Eukaryota</taxon>
        <taxon>Metazoa</taxon>
        <taxon>Ecdysozoa</taxon>
        <taxon>Arthropoda</taxon>
        <taxon>Hexapoda</taxon>
        <taxon>Insecta</taxon>
        <taxon>Pterygota</taxon>
        <taxon>Neoptera</taxon>
        <taxon>Endopterygota</taxon>
        <taxon>Diptera</taxon>
        <taxon>Nematocera</taxon>
        <taxon>Culicoidea</taxon>
        <taxon>Culicidae</taxon>
        <taxon>Anophelinae</taxon>
        <taxon>Anopheles</taxon>
    </lineage>
</organism>
<evidence type="ECO:0000313" key="2">
    <source>
        <dbReference type="EMBL" id="MBW71470.1"/>
    </source>
</evidence>
<accession>A0A2M4D1L4</accession>
<protein>
    <submittedName>
        <fullName evidence="2">Uncharacterized protein</fullName>
    </submittedName>
</protein>
<feature type="transmembrane region" description="Helical" evidence="1">
    <location>
        <begin position="6"/>
        <end position="28"/>
    </location>
</feature>
<sequence length="127" mass="13764">MTGGSMRVVFVLFLSMVLVCAGVGELLVQACFGSVTVDLGALVWLGAVQLLWVFGLRLRGSICFRFESVQTMLLLRPLCVVACLAPGACVMLLLAVVSMRCPVMIVLVHDVPRPAQLHSYPTGRSWQ</sequence>
<keyword evidence="1" id="KW-1133">Transmembrane helix</keyword>
<feature type="transmembrane region" description="Helical" evidence="1">
    <location>
        <begin position="35"/>
        <end position="54"/>
    </location>
</feature>
<keyword evidence="1" id="KW-0812">Transmembrane</keyword>
<keyword evidence="1" id="KW-0472">Membrane</keyword>
<proteinExistence type="predicted"/>
<reference evidence="2" key="1">
    <citation type="submission" date="2018-01" db="EMBL/GenBank/DDBJ databases">
        <title>An insight into the sialome of Amazonian anophelines.</title>
        <authorList>
            <person name="Ribeiro J.M."/>
            <person name="Scarpassa V."/>
            <person name="Calvo E."/>
        </authorList>
    </citation>
    <scope>NUCLEOTIDE SEQUENCE</scope>
</reference>
<feature type="transmembrane region" description="Helical" evidence="1">
    <location>
        <begin position="74"/>
        <end position="97"/>
    </location>
</feature>